<evidence type="ECO:0000313" key="2">
    <source>
        <dbReference type="EMBL" id="CAG9578969.1"/>
    </source>
</evidence>
<feature type="compositionally biased region" description="Low complexity" evidence="1">
    <location>
        <begin position="20"/>
        <end position="29"/>
    </location>
</feature>
<gene>
    <name evidence="2" type="ORF">DCHRY22_LOCUS12979</name>
</gene>
<name>A0A8J2VV94_9NEOP</name>
<dbReference type="Proteomes" id="UP000789524">
    <property type="component" value="Unassembled WGS sequence"/>
</dbReference>
<sequence length="76" mass="7747">MSGGGRLNACRGLSGRRRAAAAFGGHWAGQELGPPATPRPPPTPQPPPTPSDPAGWLGRAGKCVPVFQSAIADCPY</sequence>
<organism evidence="2 3">
    <name type="scientific">Danaus chrysippus</name>
    <name type="common">African queen</name>
    <dbReference type="NCBI Taxonomy" id="151541"/>
    <lineage>
        <taxon>Eukaryota</taxon>
        <taxon>Metazoa</taxon>
        <taxon>Ecdysozoa</taxon>
        <taxon>Arthropoda</taxon>
        <taxon>Hexapoda</taxon>
        <taxon>Insecta</taxon>
        <taxon>Pterygota</taxon>
        <taxon>Neoptera</taxon>
        <taxon>Endopterygota</taxon>
        <taxon>Lepidoptera</taxon>
        <taxon>Glossata</taxon>
        <taxon>Ditrysia</taxon>
        <taxon>Papilionoidea</taxon>
        <taxon>Nymphalidae</taxon>
        <taxon>Danainae</taxon>
        <taxon>Danaini</taxon>
        <taxon>Danaina</taxon>
        <taxon>Danaus</taxon>
        <taxon>Anosia</taxon>
    </lineage>
</organism>
<evidence type="ECO:0000313" key="3">
    <source>
        <dbReference type="Proteomes" id="UP000789524"/>
    </source>
</evidence>
<reference evidence="2" key="1">
    <citation type="submission" date="2021-09" db="EMBL/GenBank/DDBJ databases">
        <authorList>
            <person name="Martin H S."/>
        </authorList>
    </citation>
    <scope>NUCLEOTIDE SEQUENCE</scope>
</reference>
<proteinExistence type="predicted"/>
<feature type="compositionally biased region" description="Pro residues" evidence="1">
    <location>
        <begin position="35"/>
        <end position="51"/>
    </location>
</feature>
<dbReference type="AlphaFoldDB" id="A0A8J2VV94"/>
<comment type="caution">
    <text evidence="2">The sequence shown here is derived from an EMBL/GenBank/DDBJ whole genome shotgun (WGS) entry which is preliminary data.</text>
</comment>
<keyword evidence="3" id="KW-1185">Reference proteome</keyword>
<accession>A0A8J2VV94</accession>
<feature type="region of interest" description="Disordered" evidence="1">
    <location>
        <begin position="20"/>
        <end position="59"/>
    </location>
</feature>
<dbReference type="EMBL" id="CAKASE010000078">
    <property type="protein sequence ID" value="CAG9578969.1"/>
    <property type="molecule type" value="Genomic_DNA"/>
</dbReference>
<evidence type="ECO:0000256" key="1">
    <source>
        <dbReference type="SAM" id="MobiDB-lite"/>
    </source>
</evidence>
<protein>
    <submittedName>
        <fullName evidence="2">(African queen) hypothetical protein</fullName>
    </submittedName>
</protein>